<reference evidence="2 3" key="1">
    <citation type="submission" date="2020-02" db="EMBL/GenBank/DDBJ databases">
        <title>Draft genome sequence of Limisphaera ngatamarikiensis NGM72.4T, a thermophilic Verrucomicrobia grouped in subdivision 3.</title>
        <authorList>
            <person name="Carere C.R."/>
            <person name="Steen J."/>
            <person name="Hugenholtz P."/>
            <person name="Stott M.B."/>
        </authorList>
    </citation>
    <scope>NUCLEOTIDE SEQUENCE [LARGE SCALE GENOMIC DNA]</scope>
    <source>
        <strain evidence="2 3">NGM72.4</strain>
    </source>
</reference>
<evidence type="ECO:0000313" key="3">
    <source>
        <dbReference type="Proteomes" id="UP000477311"/>
    </source>
</evidence>
<feature type="transmembrane region" description="Helical" evidence="1">
    <location>
        <begin position="79"/>
        <end position="102"/>
    </location>
</feature>
<name>A0A6M1RT57_9BACT</name>
<proteinExistence type="predicted"/>
<dbReference type="Proteomes" id="UP000477311">
    <property type="component" value="Unassembled WGS sequence"/>
</dbReference>
<feature type="transmembrane region" description="Helical" evidence="1">
    <location>
        <begin position="6"/>
        <end position="27"/>
    </location>
</feature>
<dbReference type="EMBL" id="JAAKYA010000024">
    <property type="protein sequence ID" value="NGO38624.1"/>
    <property type="molecule type" value="Genomic_DNA"/>
</dbReference>
<keyword evidence="3" id="KW-1185">Reference proteome</keyword>
<evidence type="ECO:0000256" key="1">
    <source>
        <dbReference type="SAM" id="Phobius"/>
    </source>
</evidence>
<comment type="caution">
    <text evidence="2">The sequence shown here is derived from an EMBL/GenBank/DDBJ whole genome shotgun (WGS) entry which is preliminary data.</text>
</comment>
<dbReference type="RefSeq" id="WP_165106194.1">
    <property type="nucleotide sequence ID" value="NZ_JAAKYA010000024.1"/>
</dbReference>
<keyword evidence="1" id="KW-0812">Transmembrane</keyword>
<gene>
    <name evidence="2" type="ORF">G4L39_04305</name>
</gene>
<keyword evidence="1" id="KW-1133">Transmembrane helix</keyword>
<keyword evidence="1" id="KW-0472">Membrane</keyword>
<dbReference type="AlphaFoldDB" id="A0A6M1RT57"/>
<sequence length="105" mass="11597">MKDDNSSWVDTLAAILLPLVVILVCALPEIIHKRTFGMYGATPRTGDAAVRSGLSLIGLAVLFHAWYMPAYRRLPLLRWFLIILGGLAFLGLGIVWDLWTLLCSG</sequence>
<accession>A0A6M1RT57</accession>
<evidence type="ECO:0000313" key="2">
    <source>
        <dbReference type="EMBL" id="NGO38624.1"/>
    </source>
</evidence>
<protein>
    <submittedName>
        <fullName evidence="2">Uncharacterized protein</fullName>
    </submittedName>
</protein>
<feature type="transmembrane region" description="Helical" evidence="1">
    <location>
        <begin position="48"/>
        <end position="67"/>
    </location>
</feature>
<organism evidence="2 3">
    <name type="scientific">Limisphaera ngatamarikiensis</name>
    <dbReference type="NCBI Taxonomy" id="1324935"/>
    <lineage>
        <taxon>Bacteria</taxon>
        <taxon>Pseudomonadati</taxon>
        <taxon>Verrucomicrobiota</taxon>
        <taxon>Verrucomicrobiia</taxon>
        <taxon>Limisphaerales</taxon>
        <taxon>Limisphaeraceae</taxon>
        <taxon>Limisphaera</taxon>
    </lineage>
</organism>